<gene>
    <name evidence="2" type="ORF">AVEN_251918_1</name>
</gene>
<evidence type="ECO:0000313" key="2">
    <source>
        <dbReference type="EMBL" id="GBM58649.1"/>
    </source>
</evidence>
<feature type="region of interest" description="Disordered" evidence="1">
    <location>
        <begin position="1"/>
        <end position="28"/>
    </location>
</feature>
<accession>A0A4Y2H0G0</accession>
<dbReference type="EMBL" id="BGPR01001644">
    <property type="protein sequence ID" value="GBM58649.1"/>
    <property type="molecule type" value="Genomic_DNA"/>
</dbReference>
<feature type="compositionally biased region" description="Basic and acidic residues" evidence="1">
    <location>
        <begin position="17"/>
        <end position="26"/>
    </location>
</feature>
<protein>
    <submittedName>
        <fullName evidence="2">Uncharacterized protein</fullName>
    </submittedName>
</protein>
<reference evidence="2 3" key="1">
    <citation type="journal article" date="2019" name="Sci. Rep.">
        <title>Orb-weaving spider Araneus ventricosus genome elucidates the spidroin gene catalogue.</title>
        <authorList>
            <person name="Kono N."/>
            <person name="Nakamura H."/>
            <person name="Ohtoshi R."/>
            <person name="Moran D.A.P."/>
            <person name="Shinohara A."/>
            <person name="Yoshida Y."/>
            <person name="Fujiwara M."/>
            <person name="Mori M."/>
            <person name="Tomita M."/>
            <person name="Arakawa K."/>
        </authorList>
    </citation>
    <scope>NUCLEOTIDE SEQUENCE [LARGE SCALE GENOMIC DNA]</scope>
</reference>
<evidence type="ECO:0000256" key="1">
    <source>
        <dbReference type="SAM" id="MobiDB-lite"/>
    </source>
</evidence>
<sequence>MVRTSSAERKRRANQSEAKKLEEKLKSKNGIKTLRLNRRGDNTKKEAEARKIRMRKIKEKRKLVFHKSAAKYICDIPYSSPQTLRKAVRKIKKELLVREKVVEENSF</sequence>
<dbReference type="Proteomes" id="UP000499080">
    <property type="component" value="Unassembled WGS sequence"/>
</dbReference>
<comment type="caution">
    <text evidence="2">The sequence shown here is derived from an EMBL/GenBank/DDBJ whole genome shotgun (WGS) entry which is preliminary data.</text>
</comment>
<dbReference type="AlphaFoldDB" id="A0A4Y2H0G0"/>
<keyword evidence="3" id="KW-1185">Reference proteome</keyword>
<organism evidence="2 3">
    <name type="scientific">Araneus ventricosus</name>
    <name type="common">Orbweaver spider</name>
    <name type="synonym">Epeira ventricosa</name>
    <dbReference type="NCBI Taxonomy" id="182803"/>
    <lineage>
        <taxon>Eukaryota</taxon>
        <taxon>Metazoa</taxon>
        <taxon>Ecdysozoa</taxon>
        <taxon>Arthropoda</taxon>
        <taxon>Chelicerata</taxon>
        <taxon>Arachnida</taxon>
        <taxon>Araneae</taxon>
        <taxon>Araneomorphae</taxon>
        <taxon>Entelegynae</taxon>
        <taxon>Araneoidea</taxon>
        <taxon>Araneidae</taxon>
        <taxon>Araneus</taxon>
    </lineage>
</organism>
<evidence type="ECO:0000313" key="3">
    <source>
        <dbReference type="Proteomes" id="UP000499080"/>
    </source>
</evidence>
<name>A0A4Y2H0G0_ARAVE</name>
<proteinExistence type="predicted"/>